<dbReference type="CDD" id="cd06170">
    <property type="entry name" value="LuxR_C_like"/>
    <property type="match status" value="1"/>
</dbReference>
<dbReference type="GO" id="GO:0006355">
    <property type="term" value="P:regulation of DNA-templated transcription"/>
    <property type="evidence" value="ECO:0007669"/>
    <property type="project" value="InterPro"/>
</dbReference>
<keyword evidence="3" id="KW-0805">Transcription regulation</keyword>
<evidence type="ECO:0000256" key="6">
    <source>
        <dbReference type="PROSITE-ProRule" id="PRU00169"/>
    </source>
</evidence>
<dbReference type="Proteomes" id="UP000264980">
    <property type="component" value="Chromosome"/>
</dbReference>
<dbReference type="PANTHER" id="PTHR43214">
    <property type="entry name" value="TWO-COMPONENT RESPONSE REGULATOR"/>
    <property type="match status" value="1"/>
</dbReference>
<dbReference type="GO" id="GO:0003677">
    <property type="term" value="F:DNA binding"/>
    <property type="evidence" value="ECO:0007669"/>
    <property type="project" value="UniProtKB-KW"/>
</dbReference>
<reference evidence="9 10" key="1">
    <citation type="submission" date="2016-01" db="EMBL/GenBank/DDBJ databases">
        <authorList>
            <person name="Oliw E.H."/>
        </authorList>
    </citation>
    <scope>NUCLEOTIDE SEQUENCE [LARGE SCALE GENOMIC DNA]</scope>
    <source>
        <strain evidence="9 10">MDcuke</strain>
    </source>
</reference>
<keyword evidence="2" id="KW-0902">Two-component regulatory system</keyword>
<dbReference type="InterPro" id="IPR000792">
    <property type="entry name" value="Tscrpt_reg_LuxR_C"/>
</dbReference>
<keyword evidence="5" id="KW-0804">Transcription</keyword>
<feature type="domain" description="Response regulatory" evidence="8">
    <location>
        <begin position="3"/>
        <end position="117"/>
    </location>
</feature>
<evidence type="ECO:0000256" key="2">
    <source>
        <dbReference type="ARBA" id="ARBA00023012"/>
    </source>
</evidence>
<sequence>MISILLADDHPAICFALKVLLEKHGDMIVTTSTGENLLSQLHQQRPDLLILDLELKHADGLDLLPRIKQHFPELNILVFTSQSAGLYALRTLHAGAQGFINKNMPLENVGPLCRLIMAGYQCFPEGTLFKAASVNEKNAASESLSSRFSDREIAVLNYLKQGKSNKEIADLLMLSNKTISTYKTRMLQKCGCDDLNQLISLVFKESDNENT</sequence>
<feature type="modified residue" description="4-aspartylphosphate" evidence="6">
    <location>
        <position position="52"/>
    </location>
</feature>
<evidence type="ECO:0000256" key="1">
    <source>
        <dbReference type="ARBA" id="ARBA00022553"/>
    </source>
</evidence>
<dbReference type="PRINTS" id="PR00038">
    <property type="entry name" value="HTHLUXR"/>
</dbReference>
<keyword evidence="1 6" id="KW-0597">Phosphoprotein</keyword>
<dbReference type="Pfam" id="PF00196">
    <property type="entry name" value="GerE"/>
    <property type="match status" value="1"/>
</dbReference>
<dbReference type="SUPFAM" id="SSF52172">
    <property type="entry name" value="CheY-like"/>
    <property type="match status" value="1"/>
</dbReference>
<name>A0A345CU64_9GAMM</name>
<dbReference type="CDD" id="cd17535">
    <property type="entry name" value="REC_NarL-like"/>
    <property type="match status" value="1"/>
</dbReference>
<dbReference type="EMBL" id="CP013970">
    <property type="protein sequence ID" value="AXF76981.1"/>
    <property type="molecule type" value="Genomic_DNA"/>
</dbReference>
<evidence type="ECO:0000256" key="3">
    <source>
        <dbReference type="ARBA" id="ARBA00023015"/>
    </source>
</evidence>
<dbReference type="SMART" id="SM00448">
    <property type="entry name" value="REC"/>
    <property type="match status" value="1"/>
</dbReference>
<evidence type="ECO:0000256" key="4">
    <source>
        <dbReference type="ARBA" id="ARBA00023125"/>
    </source>
</evidence>
<proteinExistence type="predicted"/>
<dbReference type="GO" id="GO:0000160">
    <property type="term" value="P:phosphorelay signal transduction system"/>
    <property type="evidence" value="ECO:0007669"/>
    <property type="project" value="InterPro"/>
</dbReference>
<evidence type="ECO:0000256" key="5">
    <source>
        <dbReference type="ARBA" id="ARBA00023163"/>
    </source>
</evidence>
<dbReference type="Pfam" id="PF00072">
    <property type="entry name" value="Response_reg"/>
    <property type="match status" value="1"/>
</dbReference>
<dbReference type="PROSITE" id="PS50043">
    <property type="entry name" value="HTH_LUXR_2"/>
    <property type="match status" value="1"/>
</dbReference>
<gene>
    <name evidence="9" type="ORF">AV903_14575</name>
</gene>
<organism evidence="9 10">
    <name type="scientific">Erwinia tracheiphila</name>
    <dbReference type="NCBI Taxonomy" id="65700"/>
    <lineage>
        <taxon>Bacteria</taxon>
        <taxon>Pseudomonadati</taxon>
        <taxon>Pseudomonadota</taxon>
        <taxon>Gammaproteobacteria</taxon>
        <taxon>Enterobacterales</taxon>
        <taxon>Erwiniaceae</taxon>
        <taxon>Erwinia</taxon>
    </lineage>
</organism>
<dbReference type="Gene3D" id="3.40.50.2300">
    <property type="match status" value="1"/>
</dbReference>
<dbReference type="InterPro" id="IPR058245">
    <property type="entry name" value="NreC/VraR/RcsB-like_REC"/>
</dbReference>
<dbReference type="InterPro" id="IPR016032">
    <property type="entry name" value="Sig_transdc_resp-reg_C-effctor"/>
</dbReference>
<dbReference type="RefSeq" id="WP_233480035.1">
    <property type="nucleotide sequence ID" value="NZ_CP013970.1"/>
</dbReference>
<evidence type="ECO:0000313" key="10">
    <source>
        <dbReference type="Proteomes" id="UP000264980"/>
    </source>
</evidence>
<dbReference type="SMART" id="SM00421">
    <property type="entry name" value="HTH_LUXR"/>
    <property type="match status" value="1"/>
</dbReference>
<evidence type="ECO:0000259" key="8">
    <source>
        <dbReference type="PROSITE" id="PS50110"/>
    </source>
</evidence>
<evidence type="ECO:0000313" key="9">
    <source>
        <dbReference type="EMBL" id="AXF76981.1"/>
    </source>
</evidence>
<feature type="domain" description="HTH luxR-type" evidence="7">
    <location>
        <begin position="141"/>
        <end position="206"/>
    </location>
</feature>
<dbReference type="InterPro" id="IPR001789">
    <property type="entry name" value="Sig_transdc_resp-reg_receiver"/>
</dbReference>
<dbReference type="InterPro" id="IPR039420">
    <property type="entry name" value="WalR-like"/>
</dbReference>
<accession>A0A345CU64</accession>
<dbReference type="InterPro" id="IPR011006">
    <property type="entry name" value="CheY-like_superfamily"/>
</dbReference>
<dbReference type="PROSITE" id="PS50110">
    <property type="entry name" value="RESPONSE_REGULATORY"/>
    <property type="match status" value="1"/>
</dbReference>
<dbReference type="SUPFAM" id="SSF46894">
    <property type="entry name" value="C-terminal effector domain of the bipartite response regulators"/>
    <property type="match status" value="1"/>
</dbReference>
<dbReference type="PROSITE" id="PS00622">
    <property type="entry name" value="HTH_LUXR_1"/>
    <property type="match status" value="1"/>
</dbReference>
<keyword evidence="4 9" id="KW-0238">DNA-binding</keyword>
<dbReference type="PANTHER" id="PTHR43214:SF41">
    <property type="entry name" value="NITRATE_NITRITE RESPONSE REGULATOR PROTEIN NARP"/>
    <property type="match status" value="1"/>
</dbReference>
<dbReference type="AlphaFoldDB" id="A0A345CU64"/>
<protein>
    <submittedName>
        <fullName evidence="9">DNA-binding response regulator</fullName>
    </submittedName>
</protein>
<evidence type="ECO:0000259" key="7">
    <source>
        <dbReference type="PROSITE" id="PS50043"/>
    </source>
</evidence>